<dbReference type="Proteomes" id="UP000660262">
    <property type="component" value="Unassembled WGS sequence"/>
</dbReference>
<evidence type="ECO:0000313" key="2">
    <source>
        <dbReference type="Proteomes" id="UP000660262"/>
    </source>
</evidence>
<organism evidence="1 2">
    <name type="scientific">Pycnococcus provasolii</name>
    <dbReference type="NCBI Taxonomy" id="41880"/>
    <lineage>
        <taxon>Eukaryota</taxon>
        <taxon>Viridiplantae</taxon>
        <taxon>Chlorophyta</taxon>
        <taxon>Pseudoscourfieldiophyceae</taxon>
        <taxon>Pseudoscourfieldiales</taxon>
        <taxon>Pycnococcaceae</taxon>
        <taxon>Pycnococcus</taxon>
    </lineage>
</organism>
<dbReference type="EMBL" id="BNJQ01000020">
    <property type="protein sequence ID" value="GHP08298.1"/>
    <property type="molecule type" value="Genomic_DNA"/>
</dbReference>
<accession>A0A830HN22</accession>
<evidence type="ECO:0000313" key="1">
    <source>
        <dbReference type="EMBL" id="GHP08298.1"/>
    </source>
</evidence>
<keyword evidence="2" id="KW-1185">Reference proteome</keyword>
<comment type="caution">
    <text evidence="1">The sequence shown here is derived from an EMBL/GenBank/DDBJ whole genome shotgun (WGS) entry which is preliminary data.</text>
</comment>
<name>A0A830HN22_9CHLO</name>
<reference evidence="1" key="1">
    <citation type="submission" date="2020-10" db="EMBL/GenBank/DDBJ databases">
        <title>Unveiling of a novel bifunctional photoreceptor, Dualchrome1, isolated from a cosmopolitan green alga.</title>
        <authorList>
            <person name="Suzuki S."/>
            <person name="Kawachi M."/>
        </authorList>
    </citation>
    <scope>NUCLEOTIDE SEQUENCE</scope>
    <source>
        <strain evidence="1">NIES 2893</strain>
    </source>
</reference>
<dbReference type="AlphaFoldDB" id="A0A830HN22"/>
<gene>
    <name evidence="1" type="ORF">PPROV_000703800</name>
</gene>
<protein>
    <submittedName>
        <fullName evidence="1">Uncharacterized protein</fullName>
    </submittedName>
</protein>
<sequence length="140" mass="14950">MHPVLRQLLSDNVNGELSIVLEALTEDCPTSVADPMALLITALAPHCDAKYLEDAGVLHTLCALARVKDSNKSMRSAVARAILCFEASSILAPLKEVPPLPPPKPPPRPLPTGSHLWDALGARKLVNPLDIKPSIPGRVC</sequence>
<proteinExistence type="predicted"/>